<dbReference type="AlphaFoldDB" id="A0A0G2ER64"/>
<feature type="chain" id="PRO_5002543718" description="Cell wall protein" evidence="1">
    <location>
        <begin position="22"/>
        <end position="290"/>
    </location>
</feature>
<comment type="caution">
    <text evidence="2">The sequence shown here is derived from an EMBL/GenBank/DDBJ whole genome shotgun (WGS) entry which is preliminary data.</text>
</comment>
<dbReference type="Proteomes" id="UP000053317">
    <property type="component" value="Unassembled WGS sequence"/>
</dbReference>
<evidence type="ECO:0000313" key="2">
    <source>
        <dbReference type="EMBL" id="KKY25277.1"/>
    </source>
</evidence>
<keyword evidence="1" id="KW-0732">Signal</keyword>
<reference evidence="2 3" key="1">
    <citation type="submission" date="2015-05" db="EMBL/GenBank/DDBJ databases">
        <title>Distinctive expansion of gene families associated with plant cell wall degradation and secondary metabolism in the genomes of grapevine trunk pathogens.</title>
        <authorList>
            <person name="Lawrence D.P."/>
            <person name="Travadon R."/>
            <person name="Rolshausen P.E."/>
            <person name="Baumgartner K."/>
        </authorList>
    </citation>
    <scope>NUCLEOTIDE SEQUENCE [LARGE SCALE GENOMIC DNA]</scope>
    <source>
        <strain evidence="2">UCRPC4</strain>
    </source>
</reference>
<evidence type="ECO:0008006" key="4">
    <source>
        <dbReference type="Google" id="ProtNLM"/>
    </source>
</evidence>
<name>A0A0G2ER64_PHACM</name>
<reference evidence="2 3" key="2">
    <citation type="submission" date="2015-05" db="EMBL/GenBank/DDBJ databases">
        <authorList>
            <person name="Morales-Cruz A."/>
            <person name="Amrine K.C."/>
            <person name="Cantu D."/>
        </authorList>
    </citation>
    <scope>NUCLEOTIDE SEQUENCE [LARGE SCALE GENOMIC DNA]</scope>
    <source>
        <strain evidence="2">UCRPC4</strain>
    </source>
</reference>
<protein>
    <recommendedName>
        <fullName evidence="4">Cell wall protein</fullName>
    </recommendedName>
</protein>
<organism evidence="2 3">
    <name type="scientific">Phaeomoniella chlamydospora</name>
    <name type="common">Phaeoacremonium chlamydosporum</name>
    <dbReference type="NCBI Taxonomy" id="158046"/>
    <lineage>
        <taxon>Eukaryota</taxon>
        <taxon>Fungi</taxon>
        <taxon>Dikarya</taxon>
        <taxon>Ascomycota</taxon>
        <taxon>Pezizomycotina</taxon>
        <taxon>Eurotiomycetes</taxon>
        <taxon>Chaetothyriomycetidae</taxon>
        <taxon>Phaeomoniellales</taxon>
        <taxon>Phaeomoniellaceae</taxon>
        <taxon>Phaeomoniella</taxon>
    </lineage>
</organism>
<evidence type="ECO:0000313" key="3">
    <source>
        <dbReference type="Proteomes" id="UP000053317"/>
    </source>
</evidence>
<proteinExistence type="predicted"/>
<evidence type="ECO:0000256" key="1">
    <source>
        <dbReference type="SAM" id="SignalP"/>
    </source>
</evidence>
<feature type="signal peptide" evidence="1">
    <location>
        <begin position="1"/>
        <end position="21"/>
    </location>
</feature>
<accession>A0A0G2ER64</accession>
<keyword evidence="3" id="KW-1185">Reference proteome</keyword>
<dbReference type="EMBL" id="LCWF01000045">
    <property type="protein sequence ID" value="KKY25277.1"/>
    <property type="molecule type" value="Genomic_DNA"/>
</dbReference>
<gene>
    <name evidence="2" type="ORF">UCRPC4_g01916</name>
</gene>
<dbReference type="OrthoDB" id="4148174at2759"/>
<sequence length="290" mass="31272">MPSSSLRSFILLTLAAAVSRSQSTDSGYLGYTLNQTGSVEDATYETANTNTNVSTTWPEPDVFLNASVHVGEIDIEVDNLTAKINLEAQVLQLLDFNAGVDLSIDRVSLTIQNVSAEVTLEARLENVVTMISDVLDSIDLNPIIATLGEDVTEIVNSTVSALDDTTSSVDKRSYDLTHNVLYSINDYSGNTHTNRILAQDGSIVDQYLHNDGDVYKTKIVGSYLTDMTFNGYNRTTVKNGQTVREQEYVYTPYYGLSIVSAVYTDDGGSVVGTQVLSESGAGGSSTIGDL</sequence>